<keyword evidence="3" id="KW-1185">Reference proteome</keyword>
<comment type="caution">
    <text evidence="2">The sequence shown here is derived from an EMBL/GenBank/DDBJ whole genome shotgun (WGS) entry which is preliminary data.</text>
</comment>
<reference evidence="2 3" key="1">
    <citation type="submission" date="2019-04" db="EMBL/GenBank/DDBJ databases">
        <title>High contiguity whole genome sequence and gene annotation resource for two Venturia nashicola isolates.</title>
        <authorList>
            <person name="Prokchorchik M."/>
            <person name="Won K."/>
            <person name="Lee Y."/>
            <person name="Choi E.D."/>
            <person name="Segonzac C."/>
            <person name="Sohn K.H."/>
        </authorList>
    </citation>
    <scope>NUCLEOTIDE SEQUENCE [LARGE SCALE GENOMIC DNA]</scope>
    <source>
        <strain evidence="2 3">PRI2</strain>
    </source>
</reference>
<evidence type="ECO:0000256" key="1">
    <source>
        <dbReference type="SAM" id="MobiDB-lite"/>
    </source>
</evidence>
<evidence type="ECO:0000313" key="3">
    <source>
        <dbReference type="Proteomes" id="UP000298493"/>
    </source>
</evidence>
<dbReference type="Proteomes" id="UP000298493">
    <property type="component" value="Unassembled WGS sequence"/>
</dbReference>
<feature type="region of interest" description="Disordered" evidence="1">
    <location>
        <begin position="1"/>
        <end position="33"/>
    </location>
</feature>
<proteinExistence type="predicted"/>
<protein>
    <submittedName>
        <fullName evidence="2">Uncharacterized protein</fullName>
    </submittedName>
</protein>
<organism evidence="2 3">
    <name type="scientific">Venturia nashicola</name>
    <dbReference type="NCBI Taxonomy" id="86259"/>
    <lineage>
        <taxon>Eukaryota</taxon>
        <taxon>Fungi</taxon>
        <taxon>Dikarya</taxon>
        <taxon>Ascomycota</taxon>
        <taxon>Pezizomycotina</taxon>
        <taxon>Dothideomycetes</taxon>
        <taxon>Pleosporomycetidae</taxon>
        <taxon>Venturiales</taxon>
        <taxon>Venturiaceae</taxon>
        <taxon>Venturia</taxon>
    </lineage>
</organism>
<feature type="compositionally biased region" description="Basic and acidic residues" evidence="1">
    <location>
        <begin position="9"/>
        <end position="18"/>
    </location>
</feature>
<name>A0A4Z1NI77_9PEZI</name>
<dbReference type="EMBL" id="SNSC02000023">
    <property type="protein sequence ID" value="TID14259.1"/>
    <property type="molecule type" value="Genomic_DNA"/>
</dbReference>
<gene>
    <name evidence="2" type="ORF">E6O75_ATG09338</name>
</gene>
<sequence length="281" mass="30915">MMEQSLVPRHSEKEKEIAGEQQLEERDEEDGVIGIQDEEDQVDHEQVVEEYSALVPVVSCLGPLNSNTLCSTCLSIHRLYSSLQRFATHETQCAFCALTSFCLLHLNLERVPKSGAFTVTSLGLTAGSGVKDLGEGVLEEAQNTTALDGAHNNGYMRTLFTLAETDQDTVMNSGHEVSAPSNISPKRLPALEDSRLNESARDRTYDEDSDADGTIMAAEEWRLSLMCIEWLDVPSGAGGTGEGKKKETMKRVARRLDVVRYGPSVRTWLDLGPERVNVALI</sequence>
<accession>A0A4Z1NI77</accession>
<dbReference type="AlphaFoldDB" id="A0A4Z1NI77"/>
<evidence type="ECO:0000313" key="2">
    <source>
        <dbReference type="EMBL" id="TID14259.1"/>
    </source>
</evidence>